<comment type="similarity">
    <text evidence="2 6">Belongs to the FKBP-type PPIase family.</text>
</comment>
<dbReference type="FunFam" id="3.10.50.40:FF:000006">
    <property type="entry name" value="Peptidyl-prolyl cis-trans isomerase"/>
    <property type="match status" value="1"/>
</dbReference>
<evidence type="ECO:0000256" key="3">
    <source>
        <dbReference type="ARBA" id="ARBA00023110"/>
    </source>
</evidence>
<evidence type="ECO:0000259" key="7">
    <source>
        <dbReference type="PROSITE" id="PS50059"/>
    </source>
</evidence>
<dbReference type="InterPro" id="IPR046357">
    <property type="entry name" value="PPIase_dom_sf"/>
</dbReference>
<comment type="catalytic activity">
    <reaction evidence="1 5 6">
        <text>[protein]-peptidylproline (omega=180) = [protein]-peptidylproline (omega=0)</text>
        <dbReference type="Rhea" id="RHEA:16237"/>
        <dbReference type="Rhea" id="RHEA-COMP:10747"/>
        <dbReference type="Rhea" id="RHEA-COMP:10748"/>
        <dbReference type="ChEBI" id="CHEBI:83833"/>
        <dbReference type="ChEBI" id="CHEBI:83834"/>
        <dbReference type="EC" id="5.2.1.8"/>
    </reaction>
</comment>
<evidence type="ECO:0000313" key="8">
    <source>
        <dbReference type="EMBL" id="RMU69323.1"/>
    </source>
</evidence>
<comment type="caution">
    <text evidence="8">The sequence shown here is derived from an EMBL/GenBank/DDBJ whole genome shotgun (WGS) entry which is preliminary data.</text>
</comment>
<sequence>MRESPLAPMTERAATGSLAMSKELQITDLHLGEGKAAVKGALITTHYTGTLEDGTVFDSSHERGKPFQCVIGTGRVIKGWDQGLIGMKVGGKRQLFVPAHLAYGDRSMGAHIKPGADLTFEIELLEVLTRDD</sequence>
<gene>
    <name evidence="8" type="ORF">ALP24_100061</name>
</gene>
<evidence type="ECO:0000256" key="1">
    <source>
        <dbReference type="ARBA" id="ARBA00000971"/>
    </source>
</evidence>
<proteinExistence type="inferred from homology"/>
<dbReference type="PANTHER" id="PTHR45779">
    <property type="entry name" value="PEPTIDYLPROLYL ISOMERASE"/>
    <property type="match status" value="1"/>
</dbReference>
<dbReference type="InterPro" id="IPR044609">
    <property type="entry name" value="FKBP2/11"/>
</dbReference>
<dbReference type="InterPro" id="IPR001179">
    <property type="entry name" value="PPIase_FKBP_dom"/>
</dbReference>
<feature type="domain" description="PPIase FKBP-type" evidence="7">
    <location>
        <begin position="40"/>
        <end position="128"/>
    </location>
</feature>
<dbReference type="SUPFAM" id="SSF54534">
    <property type="entry name" value="FKBP-like"/>
    <property type="match status" value="1"/>
</dbReference>
<dbReference type="AlphaFoldDB" id="A0A3M5WID4"/>
<reference evidence="8 9" key="1">
    <citation type="submission" date="2018-08" db="EMBL/GenBank/DDBJ databases">
        <title>Recombination of ecologically and evolutionarily significant loci maintains genetic cohesion in the Pseudomonas syringae species complex.</title>
        <authorList>
            <person name="Dillon M."/>
            <person name="Thakur S."/>
            <person name="Almeida R.N.D."/>
            <person name="Weir B.S."/>
            <person name="Guttman D.S."/>
        </authorList>
    </citation>
    <scope>NUCLEOTIDE SEQUENCE [LARGE SCALE GENOMIC DNA]</scope>
    <source>
        <strain evidence="8 9">ICMP 11935</strain>
    </source>
</reference>
<evidence type="ECO:0000256" key="6">
    <source>
        <dbReference type="RuleBase" id="RU003915"/>
    </source>
</evidence>
<dbReference type="Proteomes" id="UP000274315">
    <property type="component" value="Unassembled WGS sequence"/>
</dbReference>
<protein>
    <recommendedName>
        <fullName evidence="6">Peptidyl-prolyl cis-trans isomerase</fullName>
        <ecNumber evidence="6">5.2.1.8</ecNumber>
    </recommendedName>
</protein>
<organism evidence="8 9">
    <name type="scientific">Pseudomonas syringae pv. aptata</name>
    <dbReference type="NCBI Taxonomy" id="83167"/>
    <lineage>
        <taxon>Bacteria</taxon>
        <taxon>Pseudomonadati</taxon>
        <taxon>Pseudomonadota</taxon>
        <taxon>Gammaproteobacteria</taxon>
        <taxon>Pseudomonadales</taxon>
        <taxon>Pseudomonadaceae</taxon>
        <taxon>Pseudomonas</taxon>
        <taxon>Pseudomonas syringae</taxon>
    </lineage>
</organism>
<evidence type="ECO:0000313" key="9">
    <source>
        <dbReference type="Proteomes" id="UP000274315"/>
    </source>
</evidence>
<dbReference type="Gene3D" id="3.10.50.40">
    <property type="match status" value="1"/>
</dbReference>
<keyword evidence="3 5" id="KW-0697">Rotamase</keyword>
<keyword evidence="4 5" id="KW-0413">Isomerase</keyword>
<dbReference type="PROSITE" id="PS50059">
    <property type="entry name" value="FKBP_PPIASE"/>
    <property type="match status" value="1"/>
</dbReference>
<accession>A0A3M5WID4</accession>
<dbReference type="EC" id="5.2.1.8" evidence="6"/>
<dbReference type="Pfam" id="PF00254">
    <property type="entry name" value="FKBP_C"/>
    <property type="match status" value="1"/>
</dbReference>
<evidence type="ECO:0000256" key="2">
    <source>
        <dbReference type="ARBA" id="ARBA00006577"/>
    </source>
</evidence>
<dbReference type="GO" id="GO:0003755">
    <property type="term" value="F:peptidyl-prolyl cis-trans isomerase activity"/>
    <property type="evidence" value="ECO:0007669"/>
    <property type="project" value="UniProtKB-UniRule"/>
</dbReference>
<evidence type="ECO:0000256" key="5">
    <source>
        <dbReference type="PROSITE-ProRule" id="PRU00277"/>
    </source>
</evidence>
<dbReference type="PANTHER" id="PTHR45779:SF7">
    <property type="entry name" value="PEPTIDYLPROLYL ISOMERASE"/>
    <property type="match status" value="1"/>
</dbReference>
<dbReference type="EMBL" id="RBUF01000604">
    <property type="protein sequence ID" value="RMU69323.1"/>
    <property type="molecule type" value="Genomic_DNA"/>
</dbReference>
<name>A0A3M5WID4_PSEAP</name>
<evidence type="ECO:0000256" key="4">
    <source>
        <dbReference type="ARBA" id="ARBA00023235"/>
    </source>
</evidence>